<evidence type="ECO:0000256" key="6">
    <source>
        <dbReference type="ARBA" id="ARBA00023002"/>
    </source>
</evidence>
<dbReference type="GO" id="GO:0051539">
    <property type="term" value="F:4 iron, 4 sulfur cluster binding"/>
    <property type="evidence" value="ECO:0007669"/>
    <property type="project" value="UniProtKB-KW"/>
</dbReference>
<dbReference type="PANTHER" id="PTHR30352">
    <property type="entry name" value="PYRUVATE FORMATE-LYASE-ACTIVATING ENZYME"/>
    <property type="match status" value="1"/>
</dbReference>
<dbReference type="SFLD" id="SFLDG01118">
    <property type="entry name" value="activating_enzymes__group_2"/>
    <property type="match status" value="1"/>
</dbReference>
<keyword evidence="12" id="KW-1185">Reference proteome</keyword>
<dbReference type="PROSITE" id="PS01087">
    <property type="entry name" value="RADICAL_ACTIVATING"/>
    <property type="match status" value="1"/>
</dbReference>
<evidence type="ECO:0000256" key="2">
    <source>
        <dbReference type="ARBA" id="ARBA00009777"/>
    </source>
</evidence>
<keyword evidence="7" id="KW-0408">Iron</keyword>
<keyword evidence="5" id="KW-0479">Metal-binding</keyword>
<evidence type="ECO:0000256" key="4">
    <source>
        <dbReference type="ARBA" id="ARBA00022691"/>
    </source>
</evidence>
<name>A0A4P6YB24_9FLAO</name>
<evidence type="ECO:0000256" key="3">
    <source>
        <dbReference type="ARBA" id="ARBA00022485"/>
    </source>
</evidence>
<dbReference type="GO" id="GO:0016491">
    <property type="term" value="F:oxidoreductase activity"/>
    <property type="evidence" value="ECO:0007669"/>
    <property type="project" value="UniProtKB-KW"/>
</dbReference>
<evidence type="ECO:0000259" key="10">
    <source>
        <dbReference type="PROSITE" id="PS51918"/>
    </source>
</evidence>
<organism evidence="11 12">
    <name type="scientific">Flavobacterium nackdongense</name>
    <dbReference type="NCBI Taxonomy" id="2547394"/>
    <lineage>
        <taxon>Bacteria</taxon>
        <taxon>Pseudomonadati</taxon>
        <taxon>Bacteroidota</taxon>
        <taxon>Flavobacteriia</taxon>
        <taxon>Flavobacteriales</taxon>
        <taxon>Flavobacteriaceae</taxon>
        <taxon>Flavobacterium</taxon>
    </lineage>
</organism>
<evidence type="ECO:0000313" key="12">
    <source>
        <dbReference type="Proteomes" id="UP000291124"/>
    </source>
</evidence>
<evidence type="ECO:0000256" key="5">
    <source>
        <dbReference type="ARBA" id="ARBA00022723"/>
    </source>
</evidence>
<dbReference type="SFLD" id="SFLDG01066">
    <property type="entry name" value="organic_radical-activating_enz"/>
    <property type="match status" value="1"/>
</dbReference>
<dbReference type="KEGG" id="fnk:E1750_03235"/>
<reference evidence="12" key="1">
    <citation type="submission" date="2019-03" db="EMBL/GenBank/DDBJ databases">
        <title>Flavobacterium sp.</title>
        <authorList>
            <person name="Kim H."/>
        </authorList>
    </citation>
    <scope>NUCLEOTIDE SEQUENCE [LARGE SCALE GENOMIC DNA]</scope>
    <source>
        <strain evidence="12">GS13</strain>
    </source>
</reference>
<keyword evidence="6" id="KW-0560">Oxidoreductase</keyword>
<dbReference type="Gene3D" id="3.80.30.10">
    <property type="entry name" value="pyruvate-formate lyase- activating enzyme"/>
    <property type="match status" value="1"/>
</dbReference>
<comment type="similarity">
    <text evidence="2">Belongs to the organic radical-activating enzymes family.</text>
</comment>
<feature type="domain" description="Radical SAM core" evidence="10">
    <location>
        <begin position="18"/>
        <end position="299"/>
    </location>
</feature>
<evidence type="ECO:0000259" key="9">
    <source>
        <dbReference type="PROSITE" id="PS51379"/>
    </source>
</evidence>
<dbReference type="GO" id="GO:0046872">
    <property type="term" value="F:metal ion binding"/>
    <property type="evidence" value="ECO:0007669"/>
    <property type="project" value="UniProtKB-KW"/>
</dbReference>
<dbReference type="OrthoDB" id="9782387at2"/>
<feature type="domain" description="4Fe-4S ferredoxin-type" evidence="9">
    <location>
        <begin position="78"/>
        <end position="107"/>
    </location>
</feature>
<dbReference type="InterPro" id="IPR058240">
    <property type="entry name" value="rSAM_sf"/>
</dbReference>
<dbReference type="PANTHER" id="PTHR30352:SF4">
    <property type="entry name" value="PYRUVATE FORMATE-LYASE 2-ACTIVATING ENZYME"/>
    <property type="match status" value="1"/>
</dbReference>
<dbReference type="Proteomes" id="UP000291124">
    <property type="component" value="Chromosome"/>
</dbReference>
<dbReference type="PROSITE" id="PS51379">
    <property type="entry name" value="4FE4S_FER_2"/>
    <property type="match status" value="2"/>
</dbReference>
<protein>
    <submittedName>
        <fullName evidence="11">Glycyl-radical enzyme activating protein</fullName>
    </submittedName>
</protein>
<dbReference type="SUPFAM" id="SSF54862">
    <property type="entry name" value="4Fe-4S ferredoxins"/>
    <property type="match status" value="1"/>
</dbReference>
<dbReference type="Gene3D" id="3.30.70.20">
    <property type="match status" value="1"/>
</dbReference>
<dbReference type="PROSITE" id="PS51918">
    <property type="entry name" value="RADICAL_SAM"/>
    <property type="match status" value="1"/>
</dbReference>
<dbReference type="AlphaFoldDB" id="A0A4P6YB24"/>
<feature type="domain" description="4Fe-4S ferredoxin-type" evidence="9">
    <location>
        <begin position="49"/>
        <end position="77"/>
    </location>
</feature>
<dbReference type="EMBL" id="CP037933">
    <property type="protein sequence ID" value="QBN17855.1"/>
    <property type="molecule type" value="Genomic_DNA"/>
</dbReference>
<dbReference type="NCBIfam" id="TIGR02494">
    <property type="entry name" value="PFLE_PFLC"/>
    <property type="match status" value="1"/>
</dbReference>
<dbReference type="InterPro" id="IPR007197">
    <property type="entry name" value="rSAM"/>
</dbReference>
<gene>
    <name evidence="11" type="ORF">E1750_03235</name>
</gene>
<keyword evidence="4" id="KW-0949">S-adenosyl-L-methionine</keyword>
<dbReference type="InterPro" id="IPR012839">
    <property type="entry name" value="Organic_radical_activase"/>
</dbReference>
<proteinExistence type="inferred from homology"/>
<dbReference type="InterPro" id="IPR001989">
    <property type="entry name" value="Radical_activat_CS"/>
</dbReference>
<evidence type="ECO:0000313" key="11">
    <source>
        <dbReference type="EMBL" id="QBN17855.1"/>
    </source>
</evidence>
<dbReference type="RefSeq" id="WP_133275386.1">
    <property type="nucleotide sequence ID" value="NZ_CP037933.1"/>
</dbReference>
<dbReference type="PIRSF" id="PIRSF000371">
    <property type="entry name" value="PFL_act_enz"/>
    <property type="match status" value="1"/>
</dbReference>
<dbReference type="CDD" id="cd01335">
    <property type="entry name" value="Radical_SAM"/>
    <property type="match status" value="1"/>
</dbReference>
<keyword evidence="3" id="KW-0004">4Fe-4S</keyword>
<dbReference type="SFLD" id="SFLDS00029">
    <property type="entry name" value="Radical_SAM"/>
    <property type="match status" value="1"/>
</dbReference>
<evidence type="ECO:0000256" key="1">
    <source>
        <dbReference type="ARBA" id="ARBA00001966"/>
    </source>
</evidence>
<dbReference type="InterPro" id="IPR040074">
    <property type="entry name" value="BssD/PflA/YjjW"/>
</dbReference>
<keyword evidence="8" id="KW-0411">Iron-sulfur</keyword>
<dbReference type="SUPFAM" id="SSF102114">
    <property type="entry name" value="Radical SAM enzymes"/>
    <property type="match status" value="1"/>
</dbReference>
<accession>A0A4P6YB24</accession>
<evidence type="ECO:0000256" key="7">
    <source>
        <dbReference type="ARBA" id="ARBA00023004"/>
    </source>
</evidence>
<dbReference type="InterPro" id="IPR034457">
    <property type="entry name" value="Organic_radical-activating"/>
</dbReference>
<comment type="cofactor">
    <cofactor evidence="1">
        <name>[4Fe-4S] cluster</name>
        <dbReference type="ChEBI" id="CHEBI:49883"/>
    </cofactor>
</comment>
<sequence length="304" mass="34116">MSESEKALVFDIQRSALHDGPGIRTTVFLKGCPLDCLWCHNPEATSSKPQLFFHFDKCKQCGDCVTVCPENVHQLAEGVHSIDYDKCKLCGKCVDACNNNALKIIGQEMTVEEVMKEVRADFDFYQNSGGGITLSGGEPLLQFSFAKSLLKRCKDEGIHTCVETSGFVSTYKFKEILPLIDVFLFDYKITAADEHLKYTGVSNRAIQENLNAAYEFGTPIILRCPIIPEVNDTDFHFEAIAKLSEKYPNLKGIEILPYHDMGNNKRTSIGRLETLVQLKTVLPEISNQWLERLRTMGCNKAKMG</sequence>
<evidence type="ECO:0000256" key="8">
    <source>
        <dbReference type="ARBA" id="ARBA00023014"/>
    </source>
</evidence>
<dbReference type="InterPro" id="IPR017896">
    <property type="entry name" value="4Fe4S_Fe-S-bd"/>
</dbReference>
<dbReference type="Pfam" id="PF13353">
    <property type="entry name" value="Fer4_12"/>
    <property type="match status" value="1"/>
</dbReference>